<evidence type="ECO:0000256" key="3">
    <source>
        <dbReference type="ARBA" id="ARBA00022729"/>
    </source>
</evidence>
<gene>
    <name evidence="10" type="ORF">BOKJ2_LOCUS2023</name>
</gene>
<keyword evidence="11" id="KW-1185">Reference proteome</keyword>
<dbReference type="PROSITE" id="PS00639">
    <property type="entry name" value="THIOL_PROTEASE_HIS"/>
    <property type="match status" value="1"/>
</dbReference>
<evidence type="ECO:0000256" key="8">
    <source>
        <dbReference type="SAM" id="SignalP"/>
    </source>
</evidence>
<sequence>MKSVTMFLLVSTVTAKLATFTPYLKDHEELSEEAQNLSGQKLVDYINNLETTWTATSDHKFKQYRQEHYGPLLGLRDVDFEIKSQLGDPPIHNNVAVPDEFDSRKVWPKCESIRTIRDQSTCGSCWAVAATSTMSDRICIHSNGTKQVDVSADDLISCCKFCGLGCFGGAPEAAWVYYMTKGLVSGGAYGDNSTCRSYPFAPCEHHVPGPKPACGGYSKTPKCERTCSESSGLTYNNDIHQGKIGFPVRIGEWWIKNEIYNNGPVEAGFTVFEDFINYKSGVYQHKAGKMLGGHAVKIIGWGVENGTNYWLVANSWNEDWGVKGYFKILRGHFHCGIEYRVSAGLPKL</sequence>
<evidence type="ECO:0000313" key="10">
    <source>
        <dbReference type="EMBL" id="CAD5207339.1"/>
    </source>
</evidence>
<proteinExistence type="inferred from homology"/>
<reference evidence="10" key="1">
    <citation type="submission" date="2020-09" db="EMBL/GenBank/DDBJ databases">
        <authorList>
            <person name="Kikuchi T."/>
        </authorList>
    </citation>
    <scope>NUCLEOTIDE SEQUENCE</scope>
    <source>
        <strain evidence="10">SH1</strain>
    </source>
</reference>
<dbReference type="Proteomes" id="UP000783686">
    <property type="component" value="Unassembled WGS sequence"/>
</dbReference>
<evidence type="ECO:0000313" key="11">
    <source>
        <dbReference type="Proteomes" id="UP000614601"/>
    </source>
</evidence>
<evidence type="ECO:0000259" key="9">
    <source>
        <dbReference type="SMART" id="SM00645"/>
    </source>
</evidence>
<dbReference type="PROSITE" id="PS00640">
    <property type="entry name" value="THIOL_PROTEASE_ASN"/>
    <property type="match status" value="1"/>
</dbReference>
<feature type="signal peptide" evidence="8">
    <location>
        <begin position="1"/>
        <end position="15"/>
    </location>
</feature>
<evidence type="ECO:0000256" key="4">
    <source>
        <dbReference type="ARBA" id="ARBA00022801"/>
    </source>
</evidence>
<dbReference type="PANTHER" id="PTHR12411">
    <property type="entry name" value="CYSTEINE PROTEASE FAMILY C1-RELATED"/>
    <property type="match status" value="1"/>
</dbReference>
<feature type="chain" id="PRO_5035594476" description="Peptidase C1A papain C-terminal domain-containing protein" evidence="8">
    <location>
        <begin position="16"/>
        <end position="348"/>
    </location>
</feature>
<dbReference type="InterPro" id="IPR025660">
    <property type="entry name" value="Pept_his_AS"/>
</dbReference>
<dbReference type="GO" id="GO:0008234">
    <property type="term" value="F:cysteine-type peptidase activity"/>
    <property type="evidence" value="ECO:0007669"/>
    <property type="project" value="UniProtKB-KW"/>
</dbReference>
<keyword evidence="3 8" id="KW-0732">Signal</keyword>
<name>A0A811JVQ0_9BILA</name>
<keyword evidence="5" id="KW-0788">Thiol protease</keyword>
<comment type="similarity">
    <text evidence="1">Belongs to the peptidase C1 family.</text>
</comment>
<dbReference type="Gene3D" id="3.90.70.10">
    <property type="entry name" value="Cysteine proteinases"/>
    <property type="match status" value="1"/>
</dbReference>
<dbReference type="AlphaFoldDB" id="A0A811JVQ0"/>
<dbReference type="InterPro" id="IPR000668">
    <property type="entry name" value="Peptidase_C1A_C"/>
</dbReference>
<keyword evidence="4" id="KW-0378">Hydrolase</keyword>
<evidence type="ECO:0000256" key="1">
    <source>
        <dbReference type="ARBA" id="ARBA00008455"/>
    </source>
</evidence>
<dbReference type="PROSITE" id="PS00139">
    <property type="entry name" value="THIOL_PROTEASE_CYS"/>
    <property type="match status" value="1"/>
</dbReference>
<dbReference type="EMBL" id="CAJFDH010000001">
    <property type="protein sequence ID" value="CAD5207339.1"/>
    <property type="molecule type" value="Genomic_DNA"/>
</dbReference>
<dbReference type="Proteomes" id="UP000614601">
    <property type="component" value="Unassembled WGS sequence"/>
</dbReference>
<dbReference type="GO" id="GO:0006508">
    <property type="term" value="P:proteolysis"/>
    <property type="evidence" value="ECO:0007669"/>
    <property type="project" value="UniProtKB-KW"/>
</dbReference>
<keyword evidence="2" id="KW-0645">Protease</keyword>
<keyword evidence="7" id="KW-1015">Disulfide bond</keyword>
<dbReference type="InterPro" id="IPR038765">
    <property type="entry name" value="Papain-like_cys_pep_sf"/>
</dbReference>
<comment type="caution">
    <text evidence="10">The sequence shown here is derived from an EMBL/GenBank/DDBJ whole genome shotgun (WGS) entry which is preliminary data.</text>
</comment>
<dbReference type="Pfam" id="PF00112">
    <property type="entry name" value="Peptidase_C1"/>
    <property type="match status" value="1"/>
</dbReference>
<accession>A0A811JVQ0</accession>
<evidence type="ECO:0000256" key="2">
    <source>
        <dbReference type="ARBA" id="ARBA00022670"/>
    </source>
</evidence>
<evidence type="ECO:0000256" key="6">
    <source>
        <dbReference type="ARBA" id="ARBA00023145"/>
    </source>
</evidence>
<organism evidence="10 11">
    <name type="scientific">Bursaphelenchus okinawaensis</name>
    <dbReference type="NCBI Taxonomy" id="465554"/>
    <lineage>
        <taxon>Eukaryota</taxon>
        <taxon>Metazoa</taxon>
        <taxon>Ecdysozoa</taxon>
        <taxon>Nematoda</taxon>
        <taxon>Chromadorea</taxon>
        <taxon>Rhabditida</taxon>
        <taxon>Tylenchina</taxon>
        <taxon>Tylenchomorpha</taxon>
        <taxon>Aphelenchoidea</taxon>
        <taxon>Aphelenchoididae</taxon>
        <taxon>Bursaphelenchus</taxon>
    </lineage>
</organism>
<evidence type="ECO:0000256" key="5">
    <source>
        <dbReference type="ARBA" id="ARBA00022807"/>
    </source>
</evidence>
<dbReference type="InterPro" id="IPR000169">
    <property type="entry name" value="Pept_cys_AS"/>
</dbReference>
<feature type="domain" description="Peptidase C1A papain C-terminal" evidence="9">
    <location>
        <begin position="97"/>
        <end position="345"/>
    </location>
</feature>
<dbReference type="SMART" id="SM00645">
    <property type="entry name" value="Pept_C1"/>
    <property type="match status" value="1"/>
</dbReference>
<dbReference type="EMBL" id="CAJFCW020000001">
    <property type="protein sequence ID" value="CAG9085242.1"/>
    <property type="molecule type" value="Genomic_DNA"/>
</dbReference>
<dbReference type="InterPro" id="IPR013128">
    <property type="entry name" value="Peptidase_C1A"/>
</dbReference>
<dbReference type="PRINTS" id="PR00705">
    <property type="entry name" value="PAPAIN"/>
</dbReference>
<evidence type="ECO:0000256" key="7">
    <source>
        <dbReference type="ARBA" id="ARBA00023157"/>
    </source>
</evidence>
<dbReference type="FunFam" id="3.90.70.10:FF:000031">
    <property type="entry name" value="Cathepsin B"/>
    <property type="match status" value="1"/>
</dbReference>
<protein>
    <recommendedName>
        <fullName evidence="9">Peptidase C1A papain C-terminal domain-containing protein</fullName>
    </recommendedName>
</protein>
<keyword evidence="6" id="KW-0865">Zymogen</keyword>
<dbReference type="OrthoDB" id="10058785at2759"/>
<dbReference type="SUPFAM" id="SSF54001">
    <property type="entry name" value="Cysteine proteinases"/>
    <property type="match status" value="1"/>
</dbReference>
<dbReference type="InterPro" id="IPR025661">
    <property type="entry name" value="Pept_asp_AS"/>
</dbReference>
<dbReference type="CDD" id="cd02620">
    <property type="entry name" value="Peptidase_C1A_CathepsinB"/>
    <property type="match status" value="1"/>
</dbReference>